<gene>
    <name evidence="3" type="ORF">ACFFQV_11100</name>
</gene>
<dbReference type="SUPFAM" id="SSF53448">
    <property type="entry name" value="Nucleotide-diphospho-sugar transferases"/>
    <property type="match status" value="1"/>
</dbReference>
<feature type="compositionally biased region" description="Basic and acidic residues" evidence="1">
    <location>
        <begin position="925"/>
        <end position="935"/>
    </location>
</feature>
<dbReference type="EMBL" id="JBHMBL010000002">
    <property type="protein sequence ID" value="MFB9642835.1"/>
    <property type="molecule type" value="Genomic_DNA"/>
</dbReference>
<sequence>MFPRVTAVLVVHHGGDHLRQTLDAIRSQERAPDELVVVLTEADDVAREQVTAASPTRLIDLSQRLSFGEAVRAADRVLEAPGGDADALWLLAEDSAPAPDALAQLVAAFETGRSVAIAGPKLVDWDEPERIARFGRSITRLGRSVAIVTDELDQGQHDGLSDVLGLDPAAILVRHTVWRALGGFDPGLPTVDDALDLSIRARLAGHRVAVVPEAKVRFAGVGVAGPEAGPRARTTRRRVRATRAAQLHRRLVYAPLPFVPLHWLSFLLLAVVRSVRLLLVKAPGAIPGEFAAAFTTMFSGTRVPRARRALKSARTVGWSAIAPLRMQPDEMRRRRQHSAEARRERARGRKHELQFIGTGGGWILLVAAAASVGLFSWLLGSGGVGGGALQPLSNDVAELWRNAAYGWRDLGTGFVGAADPFAGVLAVLGSAAFWAPSFALLLLWLLAIPAAAVGAWFAASRLTERASVRAVAALLWAFAPPFLVALGDGRPGAVLAHVLLGWFAFAAFGAATSWAAAATASLLLAALVGAAPSLAPALLVAWLVALAVSGRAWVRLVGLPIPALVLALPLVVDQLRRGTPLGLVADPGLPTGSGIPSTWQLALGLPDGTWGGWEDFFSSAGSVDFRIALSALVLPLVLVALTAVLTRSLRAAALSLGIALLGFATAVAAAHLSVASAGSHAIPVWTGAGLSLAWLGLVLAAVLALDAMRRGRALLGWVVFAAMAAAMLPTGISLATGSVAVQPAAARTLPAFVGAEAEADPRVTTLRLTPDADGSLRATLERGTGTTLDEQSTLAATERTLSADEEELALVAGNLASRSGSGAEAAVSEFGASFVLLDEPGDPDDSAAVAVADRARTALDANSALVAVGETDFGTLWRFTAAEPDAPAAQIPADTGGWMAGVITAVQLLVLGATLLLSIPTGAGREADRRPERRRPVTPRRKGRAVAAAAGAAVAEPEVDAQQVEAVGDAADADESGPADGAVDAGDATVQDAHSDAGPEPDAGPETDAGTEPDAGPAPDAGTDSGESGPEASEPEPEPAPEPEGPDQPAPASEGDDDGR</sequence>
<feature type="transmembrane region" description="Helical" evidence="2">
    <location>
        <begin position="251"/>
        <end position="272"/>
    </location>
</feature>
<keyword evidence="2" id="KW-0472">Membrane</keyword>
<feature type="transmembrane region" description="Helical" evidence="2">
    <location>
        <begin position="652"/>
        <end position="672"/>
    </location>
</feature>
<evidence type="ECO:0000256" key="1">
    <source>
        <dbReference type="SAM" id="MobiDB-lite"/>
    </source>
</evidence>
<feature type="transmembrane region" description="Helical" evidence="2">
    <location>
        <begin position="414"/>
        <end position="434"/>
    </location>
</feature>
<feature type="transmembrane region" description="Helical" evidence="2">
    <location>
        <begin position="625"/>
        <end position="645"/>
    </location>
</feature>
<name>A0ABV5SR81_9MICO</name>
<feature type="compositionally biased region" description="Acidic residues" evidence="1">
    <location>
        <begin position="1033"/>
        <end position="1045"/>
    </location>
</feature>
<dbReference type="Proteomes" id="UP001589667">
    <property type="component" value="Unassembled WGS sequence"/>
</dbReference>
<dbReference type="Pfam" id="PF13641">
    <property type="entry name" value="Glyco_tranf_2_3"/>
    <property type="match status" value="1"/>
</dbReference>
<dbReference type="RefSeq" id="WP_170296095.1">
    <property type="nucleotide sequence ID" value="NZ_BAAANI010000002.1"/>
</dbReference>
<keyword evidence="2" id="KW-1133">Transmembrane helix</keyword>
<dbReference type="InterPro" id="IPR050834">
    <property type="entry name" value="Glycosyltransf_2"/>
</dbReference>
<feature type="transmembrane region" description="Helical" evidence="2">
    <location>
        <begin position="522"/>
        <end position="545"/>
    </location>
</feature>
<keyword evidence="3" id="KW-0808">Transferase</keyword>
<evidence type="ECO:0000256" key="2">
    <source>
        <dbReference type="SAM" id="Phobius"/>
    </source>
</evidence>
<keyword evidence="4" id="KW-1185">Reference proteome</keyword>
<dbReference type="PANTHER" id="PTHR43685:SF3">
    <property type="entry name" value="SLR2126 PROTEIN"/>
    <property type="match status" value="1"/>
</dbReference>
<feature type="transmembrane region" description="Helical" evidence="2">
    <location>
        <begin position="493"/>
        <end position="516"/>
    </location>
</feature>
<feature type="compositionally biased region" description="Low complexity" evidence="1">
    <location>
        <begin position="979"/>
        <end position="992"/>
    </location>
</feature>
<accession>A0ABV5SR81</accession>
<dbReference type="GO" id="GO:0016757">
    <property type="term" value="F:glycosyltransferase activity"/>
    <property type="evidence" value="ECO:0007669"/>
    <property type="project" value="UniProtKB-KW"/>
</dbReference>
<dbReference type="InterPro" id="IPR029044">
    <property type="entry name" value="Nucleotide-diphossugar_trans"/>
</dbReference>
<dbReference type="PANTHER" id="PTHR43685">
    <property type="entry name" value="GLYCOSYLTRANSFERASE"/>
    <property type="match status" value="1"/>
</dbReference>
<keyword evidence="3" id="KW-0328">Glycosyltransferase</keyword>
<evidence type="ECO:0000313" key="3">
    <source>
        <dbReference type="EMBL" id="MFB9642835.1"/>
    </source>
</evidence>
<feature type="region of interest" description="Disordered" evidence="1">
    <location>
        <begin position="923"/>
        <end position="1060"/>
    </location>
</feature>
<keyword evidence="2" id="KW-0812">Transmembrane</keyword>
<comment type="caution">
    <text evidence="3">The sequence shown here is derived from an EMBL/GenBank/DDBJ whole genome shotgun (WGS) entry which is preliminary data.</text>
</comment>
<proteinExistence type="predicted"/>
<reference evidence="3 4" key="1">
    <citation type="submission" date="2024-09" db="EMBL/GenBank/DDBJ databases">
        <authorList>
            <person name="Sun Q."/>
            <person name="Mori K."/>
        </authorList>
    </citation>
    <scope>NUCLEOTIDE SEQUENCE [LARGE SCALE GENOMIC DNA]</scope>
    <source>
        <strain evidence="3 4">JCM 14321</strain>
    </source>
</reference>
<feature type="transmembrane region" description="Helical" evidence="2">
    <location>
        <begin position="717"/>
        <end position="741"/>
    </location>
</feature>
<evidence type="ECO:0000313" key="4">
    <source>
        <dbReference type="Proteomes" id="UP001589667"/>
    </source>
</evidence>
<feature type="compositionally biased region" description="Low complexity" evidence="1">
    <location>
        <begin position="945"/>
        <end position="970"/>
    </location>
</feature>
<dbReference type="EC" id="2.4.-.-" evidence="3"/>
<feature type="transmembrane region" description="Helical" evidence="2">
    <location>
        <begin position="552"/>
        <end position="572"/>
    </location>
</feature>
<protein>
    <submittedName>
        <fullName evidence="3">Glycosyltransferase</fullName>
        <ecNumber evidence="3">2.4.-.-</ecNumber>
    </submittedName>
</protein>
<feature type="transmembrane region" description="Helical" evidence="2">
    <location>
        <begin position="353"/>
        <end position="379"/>
    </location>
</feature>
<feature type="transmembrane region" description="Helical" evidence="2">
    <location>
        <begin position="466"/>
        <end position="486"/>
    </location>
</feature>
<organism evidence="3 4">
    <name type="scientific">Agromyces lapidis</name>
    <dbReference type="NCBI Taxonomy" id="279574"/>
    <lineage>
        <taxon>Bacteria</taxon>
        <taxon>Bacillati</taxon>
        <taxon>Actinomycetota</taxon>
        <taxon>Actinomycetes</taxon>
        <taxon>Micrococcales</taxon>
        <taxon>Microbacteriaceae</taxon>
        <taxon>Agromyces</taxon>
    </lineage>
</organism>
<dbReference type="Gene3D" id="3.90.550.10">
    <property type="entry name" value="Spore Coat Polysaccharide Biosynthesis Protein SpsA, Chain A"/>
    <property type="match status" value="1"/>
</dbReference>
<feature type="transmembrane region" description="Helical" evidence="2">
    <location>
        <begin position="441"/>
        <end position="460"/>
    </location>
</feature>
<feature type="transmembrane region" description="Helical" evidence="2">
    <location>
        <begin position="684"/>
        <end position="705"/>
    </location>
</feature>